<accession>A0A1M6TBY6</accession>
<dbReference type="OrthoDB" id="2065570at2"/>
<keyword evidence="3" id="KW-1185">Reference proteome</keyword>
<proteinExistence type="predicted"/>
<reference evidence="2 3" key="1">
    <citation type="submission" date="2016-11" db="EMBL/GenBank/DDBJ databases">
        <authorList>
            <person name="Jaros S."/>
            <person name="Januszkiewicz K."/>
            <person name="Wedrychowicz H."/>
        </authorList>
    </citation>
    <scope>NUCLEOTIDE SEQUENCE [LARGE SCALE GENOMIC DNA]</scope>
    <source>
        <strain evidence="2 3">DSM 15929</strain>
    </source>
</reference>
<evidence type="ECO:0000313" key="2">
    <source>
        <dbReference type="EMBL" id="SHK54278.1"/>
    </source>
</evidence>
<protein>
    <submittedName>
        <fullName evidence="2">Uncharacterized protein</fullName>
    </submittedName>
</protein>
<name>A0A1M6TBY6_9FIRM</name>
<sequence>MNVTKQLSNSISDIQSAGSFLNQKEPVKENSWASPLSFEDILSENRNKDSVNSDKASAAGKSPVSQSKTSPYGELADDTGLIHYNGVTFQWDAKRNTLSLGDTSDDSKILKIPLSMGGTLKVNVNNIDELARAIGMFSAQDQKRILDALATYARIQKKLNEFDTNVNEVYQSLTVKK</sequence>
<dbReference type="RefSeq" id="WP_073276811.1">
    <property type="nucleotide sequence ID" value="NZ_FRAC01000013.1"/>
</dbReference>
<gene>
    <name evidence="2" type="ORF">SAMN02745136_02729</name>
</gene>
<feature type="region of interest" description="Disordered" evidence="1">
    <location>
        <begin position="44"/>
        <end position="72"/>
    </location>
</feature>
<dbReference type="Proteomes" id="UP000184386">
    <property type="component" value="Unassembled WGS sequence"/>
</dbReference>
<dbReference type="EMBL" id="FRAC01000013">
    <property type="protein sequence ID" value="SHK54278.1"/>
    <property type="molecule type" value="Genomic_DNA"/>
</dbReference>
<evidence type="ECO:0000313" key="3">
    <source>
        <dbReference type="Proteomes" id="UP000184386"/>
    </source>
</evidence>
<organism evidence="2 3">
    <name type="scientific">Anaerocolumna jejuensis DSM 15929</name>
    <dbReference type="NCBI Taxonomy" id="1121322"/>
    <lineage>
        <taxon>Bacteria</taxon>
        <taxon>Bacillati</taxon>
        <taxon>Bacillota</taxon>
        <taxon>Clostridia</taxon>
        <taxon>Lachnospirales</taxon>
        <taxon>Lachnospiraceae</taxon>
        <taxon>Anaerocolumna</taxon>
    </lineage>
</organism>
<dbReference type="AlphaFoldDB" id="A0A1M6TBY6"/>
<evidence type="ECO:0000256" key="1">
    <source>
        <dbReference type="SAM" id="MobiDB-lite"/>
    </source>
</evidence>